<dbReference type="Pfam" id="PF00019">
    <property type="entry name" value="TGF_beta"/>
    <property type="match status" value="1"/>
</dbReference>
<dbReference type="CDD" id="cd19379">
    <property type="entry name" value="TGF_beta_GSDF"/>
    <property type="match status" value="1"/>
</dbReference>
<protein>
    <recommendedName>
        <fullName evidence="5">TGF-beta family profile domain-containing protein</fullName>
    </recommendedName>
</protein>
<accession>A0A8C6UK79</accession>
<keyword evidence="2" id="KW-0964">Secreted</keyword>
<evidence type="ECO:0000313" key="7">
    <source>
        <dbReference type="Proteomes" id="UP000694523"/>
    </source>
</evidence>
<feature type="signal peptide" evidence="4">
    <location>
        <begin position="1"/>
        <end position="19"/>
    </location>
</feature>
<keyword evidence="3" id="KW-0339">Growth factor</keyword>
<evidence type="ECO:0000256" key="3">
    <source>
        <dbReference type="RuleBase" id="RU000354"/>
    </source>
</evidence>
<name>A0A8C6UK79_9GOBI</name>
<feature type="domain" description="TGF-beta family profile" evidence="5">
    <location>
        <begin position="91"/>
        <end position="203"/>
    </location>
</feature>
<feature type="chain" id="PRO_5034177781" description="TGF-beta family profile domain-containing protein" evidence="4">
    <location>
        <begin position="20"/>
        <end position="213"/>
    </location>
</feature>
<dbReference type="SUPFAM" id="SSF57501">
    <property type="entry name" value="Cystine-knot cytokines"/>
    <property type="match status" value="1"/>
</dbReference>
<keyword evidence="7" id="KW-1185">Reference proteome</keyword>
<dbReference type="Gene3D" id="2.10.90.10">
    <property type="entry name" value="Cystine-knot cytokines"/>
    <property type="match status" value="1"/>
</dbReference>
<dbReference type="GO" id="GO:0008083">
    <property type="term" value="F:growth factor activity"/>
    <property type="evidence" value="ECO:0007669"/>
    <property type="project" value="UniProtKB-KW"/>
</dbReference>
<proteinExistence type="inferred from homology"/>
<reference evidence="6" key="1">
    <citation type="submission" date="2025-08" db="UniProtKB">
        <authorList>
            <consortium name="Ensembl"/>
        </authorList>
    </citation>
    <scope>IDENTIFICATION</scope>
</reference>
<organism evidence="6 7">
    <name type="scientific">Neogobius melanostomus</name>
    <name type="common">round goby</name>
    <dbReference type="NCBI Taxonomy" id="47308"/>
    <lineage>
        <taxon>Eukaryota</taxon>
        <taxon>Metazoa</taxon>
        <taxon>Chordata</taxon>
        <taxon>Craniata</taxon>
        <taxon>Vertebrata</taxon>
        <taxon>Euteleostomi</taxon>
        <taxon>Actinopterygii</taxon>
        <taxon>Neopterygii</taxon>
        <taxon>Teleostei</taxon>
        <taxon>Neoteleostei</taxon>
        <taxon>Acanthomorphata</taxon>
        <taxon>Gobiaria</taxon>
        <taxon>Gobiiformes</taxon>
        <taxon>Gobioidei</taxon>
        <taxon>Gobiidae</taxon>
        <taxon>Benthophilinae</taxon>
        <taxon>Neogobiini</taxon>
        <taxon>Neogobius</taxon>
    </lineage>
</organism>
<evidence type="ECO:0000256" key="2">
    <source>
        <dbReference type="ARBA" id="ARBA00022525"/>
    </source>
</evidence>
<evidence type="ECO:0000256" key="4">
    <source>
        <dbReference type="SAM" id="SignalP"/>
    </source>
</evidence>
<comment type="similarity">
    <text evidence="3">Belongs to the TGF-beta family.</text>
</comment>
<dbReference type="Ensembl" id="ENSNMLT00000039545.1">
    <property type="protein sequence ID" value="ENSNMLP00000035502.1"/>
    <property type="gene ID" value="ENSNMLG00000021852.1"/>
</dbReference>
<dbReference type="PROSITE" id="PS51362">
    <property type="entry name" value="TGF_BETA_2"/>
    <property type="match status" value="1"/>
</dbReference>
<evidence type="ECO:0000313" key="6">
    <source>
        <dbReference type="Ensembl" id="ENSNMLP00000035502.1"/>
    </source>
</evidence>
<dbReference type="InterPro" id="IPR029034">
    <property type="entry name" value="Cystine-knot_cytokine"/>
</dbReference>
<sequence length="213" mass="23004">MSFACVLMMVLLGSSVVVAFVLQPLHGESDGSMTSAGFHQSCHGVSLQTIKRDLLKSLNLQTEPQVPVGLLHSVHEQWKMAFSALSNQAHGSEVAHTASVSDGGNNNSVKCCSLTSEVFMKDLGWDNWVIHPLSLTVTHCKLCSGVGNAVQSIFTVYFTLVFIFLKVPCCHPTSQKMVPIVYMDEFGSVVISSVQLTQGCGCATDNNQQPINK</sequence>
<dbReference type="InterPro" id="IPR001839">
    <property type="entry name" value="TGF-b_C"/>
</dbReference>
<dbReference type="AlphaFoldDB" id="A0A8C6UK79"/>
<reference evidence="6" key="2">
    <citation type="submission" date="2025-09" db="UniProtKB">
        <authorList>
            <consortium name="Ensembl"/>
        </authorList>
    </citation>
    <scope>IDENTIFICATION</scope>
</reference>
<dbReference type="Proteomes" id="UP000694523">
    <property type="component" value="Unplaced"/>
</dbReference>
<dbReference type="GO" id="GO:0005576">
    <property type="term" value="C:extracellular region"/>
    <property type="evidence" value="ECO:0007669"/>
    <property type="project" value="UniProtKB-SubCell"/>
</dbReference>
<evidence type="ECO:0000259" key="5">
    <source>
        <dbReference type="PROSITE" id="PS51362"/>
    </source>
</evidence>
<comment type="subcellular location">
    <subcellularLocation>
        <location evidence="1">Secreted</location>
    </subcellularLocation>
</comment>
<keyword evidence="4" id="KW-0732">Signal</keyword>
<dbReference type="SMART" id="SM00204">
    <property type="entry name" value="TGFB"/>
    <property type="match status" value="1"/>
</dbReference>
<evidence type="ECO:0000256" key="1">
    <source>
        <dbReference type="ARBA" id="ARBA00004613"/>
    </source>
</evidence>